<keyword evidence="2" id="KW-0677">Repeat</keyword>
<feature type="repeat" description="PPR" evidence="3">
    <location>
        <begin position="184"/>
        <end position="218"/>
    </location>
</feature>
<dbReference type="Gene3D" id="1.25.40.10">
    <property type="entry name" value="Tetratricopeptide repeat domain"/>
    <property type="match status" value="3"/>
</dbReference>
<comment type="similarity">
    <text evidence="1">Belongs to the PPR family. P subfamily.</text>
</comment>
<dbReference type="InterPro" id="IPR011990">
    <property type="entry name" value="TPR-like_helical_dom_sf"/>
</dbReference>
<evidence type="ECO:0000256" key="4">
    <source>
        <dbReference type="SAM" id="MobiDB-lite"/>
    </source>
</evidence>
<organism evidence="5 6">
    <name type="scientific">Citrullus colocynthis</name>
    <name type="common">colocynth</name>
    <dbReference type="NCBI Taxonomy" id="252529"/>
    <lineage>
        <taxon>Eukaryota</taxon>
        <taxon>Viridiplantae</taxon>
        <taxon>Streptophyta</taxon>
        <taxon>Embryophyta</taxon>
        <taxon>Tracheophyta</taxon>
        <taxon>Spermatophyta</taxon>
        <taxon>Magnoliopsida</taxon>
        <taxon>eudicotyledons</taxon>
        <taxon>Gunneridae</taxon>
        <taxon>Pentapetalae</taxon>
        <taxon>rosids</taxon>
        <taxon>fabids</taxon>
        <taxon>Cucurbitales</taxon>
        <taxon>Cucurbitaceae</taxon>
        <taxon>Benincaseae</taxon>
        <taxon>Citrullus</taxon>
    </lineage>
</organism>
<accession>A0ABP0YKE2</accession>
<dbReference type="PANTHER" id="PTHR47936:SF5">
    <property type="entry name" value="PENTACOTRIPEPTIDE-REPEAT REGION OF PRORP DOMAIN-CONTAINING PROTEIN"/>
    <property type="match status" value="1"/>
</dbReference>
<sequence>MSSSSLYRRLRGLFNHSPSSAPRFNKPNPSPPSSATNKPNKSTAGPASAATPPNAERRLQNLVKNFIKRSESALFRRRKGTYDSTVRRLATHKKFSMIEEIIEAQKKYKDIKDEGFAIRLIMLYGKAGMFSHARKLFDELPELNCERTVKSFNALLASCVNSKEYDQVETIFREVPQEVSIEADVRSYNIVISAYCEMDALDKAILFFNAMEKTGMEPDLVTFNTLLTAFYKRGQFLEGESVWGMMESKNIAPNIISYNARLQGMVQEKRIQEGIGLLAEMEEKKIEPDVHSYKALIKGFCEDGDLEEAKKWYNKLKENEITPNKSIYGTLLPFLCEQGDFEFGLQLCREAIDNQLFINVAEVQRVVDGLVEVSKIEEAKDLVELCNSKNYLNFNLELPQTST</sequence>
<feature type="repeat" description="PPR" evidence="3">
    <location>
        <begin position="219"/>
        <end position="253"/>
    </location>
</feature>
<reference evidence="5 6" key="1">
    <citation type="submission" date="2024-03" db="EMBL/GenBank/DDBJ databases">
        <authorList>
            <person name="Gkanogiannis A."/>
            <person name="Becerra Lopez-Lavalle L."/>
        </authorList>
    </citation>
    <scope>NUCLEOTIDE SEQUENCE [LARGE SCALE GENOMIC DNA]</scope>
</reference>
<dbReference type="PANTHER" id="PTHR47936">
    <property type="entry name" value="PPR_LONG DOMAIN-CONTAINING PROTEIN"/>
    <property type="match status" value="1"/>
</dbReference>
<proteinExistence type="inferred from homology"/>
<dbReference type="Pfam" id="PF13041">
    <property type="entry name" value="PPR_2"/>
    <property type="match status" value="2"/>
</dbReference>
<evidence type="ECO:0008006" key="7">
    <source>
        <dbReference type="Google" id="ProtNLM"/>
    </source>
</evidence>
<evidence type="ECO:0000313" key="5">
    <source>
        <dbReference type="EMBL" id="CAK9320968.1"/>
    </source>
</evidence>
<dbReference type="NCBIfam" id="TIGR00756">
    <property type="entry name" value="PPR"/>
    <property type="match status" value="5"/>
</dbReference>
<feature type="repeat" description="PPR" evidence="3">
    <location>
        <begin position="254"/>
        <end position="288"/>
    </location>
</feature>
<evidence type="ECO:0000256" key="2">
    <source>
        <dbReference type="ARBA" id="ARBA00022737"/>
    </source>
</evidence>
<dbReference type="Proteomes" id="UP001642487">
    <property type="component" value="Chromosome 4"/>
</dbReference>
<feature type="repeat" description="PPR" evidence="3">
    <location>
        <begin position="289"/>
        <end position="323"/>
    </location>
</feature>
<evidence type="ECO:0000256" key="1">
    <source>
        <dbReference type="ARBA" id="ARBA00007626"/>
    </source>
</evidence>
<feature type="compositionally biased region" description="Low complexity" evidence="4">
    <location>
        <begin position="42"/>
        <end position="54"/>
    </location>
</feature>
<keyword evidence="6" id="KW-1185">Reference proteome</keyword>
<feature type="region of interest" description="Disordered" evidence="4">
    <location>
        <begin position="1"/>
        <end position="55"/>
    </location>
</feature>
<dbReference type="EMBL" id="OZ021738">
    <property type="protein sequence ID" value="CAK9320968.1"/>
    <property type="molecule type" value="Genomic_DNA"/>
</dbReference>
<dbReference type="PROSITE" id="PS51375">
    <property type="entry name" value="PPR"/>
    <property type="match status" value="4"/>
</dbReference>
<protein>
    <recommendedName>
        <fullName evidence="7">Pentatricopeptide repeat-containing protein</fullName>
    </recommendedName>
</protein>
<name>A0ABP0YKE2_9ROSI</name>
<evidence type="ECO:0000256" key="3">
    <source>
        <dbReference type="PROSITE-ProRule" id="PRU00708"/>
    </source>
</evidence>
<dbReference type="Pfam" id="PF01535">
    <property type="entry name" value="PPR"/>
    <property type="match status" value="1"/>
</dbReference>
<evidence type="ECO:0000313" key="6">
    <source>
        <dbReference type="Proteomes" id="UP001642487"/>
    </source>
</evidence>
<gene>
    <name evidence="5" type="ORF">CITCOLO1_LOCUS13026</name>
</gene>
<dbReference type="InterPro" id="IPR002885">
    <property type="entry name" value="PPR_rpt"/>
</dbReference>